<sequence>MTGKGMHLLLVEDDLELGAELQRALAAHGLTSEWVRDVRHARALAEVADEEGAPRFACALLDLGLPDADGLSLLAHWRGRRVALPVIVLTARDALDARVAALDAGADDYVIKPCAPIEIASRVRAVVRRSAGQSTLVWRVGALGIDTGRHEVTLDGVPVTLSPKEFRIVVELARLPGETVSKHRLARAVAPLAEPMEFSALEWHIHNLRRKLGNERVRTVRGVGYWLEGR</sequence>
<evidence type="ECO:0000259" key="6">
    <source>
        <dbReference type="PROSITE" id="PS50110"/>
    </source>
</evidence>
<reference evidence="9" key="1">
    <citation type="journal article" date="1995" name="J. Mol. Evol.">
        <title>Response regulators of bacterial signal transduction systems: selective domain shuffling during evolution.</title>
        <authorList>
            <person name="Pao G.M."/>
            <person name="Saier M.H. Jr."/>
        </authorList>
    </citation>
    <scope>NUCLEOTIDE SEQUENCE</scope>
</reference>
<dbReference type="Pfam" id="PF00486">
    <property type="entry name" value="Trans_reg_C"/>
    <property type="match status" value="1"/>
</dbReference>
<keyword evidence="1" id="KW-0805">Transcription regulation</keyword>
<feature type="DNA-binding region" description="OmpR/PhoB-type" evidence="5">
    <location>
        <begin position="135"/>
        <end position="229"/>
    </location>
</feature>
<dbReference type="SMART" id="SM00862">
    <property type="entry name" value="Trans_reg_C"/>
    <property type="match status" value="1"/>
</dbReference>
<accession>A0ABD8GHZ2</accession>
<evidence type="ECO:0000256" key="3">
    <source>
        <dbReference type="ARBA" id="ARBA00023163"/>
    </source>
</evidence>
<dbReference type="SUPFAM" id="SSF52172">
    <property type="entry name" value="CheY-like"/>
    <property type="match status" value="1"/>
</dbReference>
<organism evidence="8 9">
    <name type="scientific">Derxia gummosa DSM 723</name>
    <dbReference type="NCBI Taxonomy" id="1121388"/>
    <lineage>
        <taxon>Bacteria</taxon>
        <taxon>Pseudomonadati</taxon>
        <taxon>Pseudomonadota</taxon>
        <taxon>Betaproteobacteria</taxon>
        <taxon>Burkholderiales</taxon>
        <taxon>Alcaligenaceae</taxon>
        <taxon>Derxia</taxon>
    </lineage>
</organism>
<keyword evidence="3" id="KW-0804">Transcription</keyword>
<dbReference type="Proteomes" id="UP000675920">
    <property type="component" value="Unplaced"/>
</dbReference>
<evidence type="ECO:0000259" key="7">
    <source>
        <dbReference type="PROSITE" id="PS51755"/>
    </source>
</evidence>
<reference evidence="9" key="2">
    <citation type="submission" date="2025-08" db="UniProtKB">
        <authorList>
            <consortium name="RefSeq"/>
        </authorList>
    </citation>
    <scope>IDENTIFICATION</scope>
</reference>
<dbReference type="Gene3D" id="1.10.10.10">
    <property type="entry name" value="Winged helix-like DNA-binding domain superfamily/Winged helix DNA-binding domain"/>
    <property type="match status" value="1"/>
</dbReference>
<dbReference type="PANTHER" id="PTHR48111:SF67">
    <property type="entry name" value="TRANSCRIPTIONAL REGULATORY PROTEIN TCTD"/>
    <property type="match status" value="1"/>
</dbReference>
<keyword evidence="4" id="KW-0597">Phosphoprotein</keyword>
<dbReference type="InterPro" id="IPR011006">
    <property type="entry name" value="CheY-like_superfamily"/>
</dbReference>
<dbReference type="RefSeq" id="WP_342668658.1">
    <property type="nucleotide sequence ID" value="NZ_AXWS01000007.1"/>
</dbReference>
<proteinExistence type="predicted"/>
<dbReference type="InterPro" id="IPR036388">
    <property type="entry name" value="WH-like_DNA-bd_sf"/>
</dbReference>
<evidence type="ECO:0000256" key="2">
    <source>
        <dbReference type="ARBA" id="ARBA00023125"/>
    </source>
</evidence>
<dbReference type="SMART" id="SM00448">
    <property type="entry name" value="REC"/>
    <property type="match status" value="1"/>
</dbReference>
<dbReference type="PANTHER" id="PTHR48111">
    <property type="entry name" value="REGULATOR OF RPOS"/>
    <property type="match status" value="1"/>
</dbReference>
<keyword evidence="2 5" id="KW-0238">DNA-binding</keyword>
<evidence type="ECO:0000313" key="9">
    <source>
        <dbReference type="RefSeq" id="WP_342668658.1"/>
    </source>
</evidence>
<dbReference type="InterPro" id="IPR039420">
    <property type="entry name" value="WalR-like"/>
</dbReference>
<feature type="domain" description="Response regulatory" evidence="6">
    <location>
        <begin position="7"/>
        <end position="127"/>
    </location>
</feature>
<protein>
    <submittedName>
        <fullName evidence="9">Response regulator</fullName>
    </submittedName>
</protein>
<dbReference type="PROSITE" id="PS50110">
    <property type="entry name" value="RESPONSE_REGULATORY"/>
    <property type="match status" value="1"/>
</dbReference>
<evidence type="ECO:0000256" key="5">
    <source>
        <dbReference type="PROSITE-ProRule" id="PRU01091"/>
    </source>
</evidence>
<evidence type="ECO:0000256" key="4">
    <source>
        <dbReference type="PROSITE-ProRule" id="PRU00169"/>
    </source>
</evidence>
<keyword evidence="8" id="KW-1185">Reference proteome</keyword>
<evidence type="ECO:0000256" key="1">
    <source>
        <dbReference type="ARBA" id="ARBA00023015"/>
    </source>
</evidence>
<dbReference type="GO" id="GO:0003677">
    <property type="term" value="F:DNA binding"/>
    <property type="evidence" value="ECO:0007669"/>
    <property type="project" value="UniProtKB-UniRule"/>
</dbReference>
<name>A0ABD8GHZ2_9BURK</name>
<dbReference type="InterPro" id="IPR001789">
    <property type="entry name" value="Sig_transdc_resp-reg_receiver"/>
</dbReference>
<dbReference type="CDD" id="cd00383">
    <property type="entry name" value="trans_reg_C"/>
    <property type="match status" value="1"/>
</dbReference>
<dbReference type="Pfam" id="PF00072">
    <property type="entry name" value="Response_reg"/>
    <property type="match status" value="1"/>
</dbReference>
<feature type="modified residue" description="4-aspartylphosphate" evidence="4">
    <location>
        <position position="62"/>
    </location>
</feature>
<evidence type="ECO:0000313" key="8">
    <source>
        <dbReference type="Proteomes" id="UP000675920"/>
    </source>
</evidence>
<dbReference type="PROSITE" id="PS51755">
    <property type="entry name" value="OMPR_PHOB"/>
    <property type="match status" value="1"/>
</dbReference>
<dbReference type="AlphaFoldDB" id="A0ABD8GHZ2"/>
<dbReference type="InterPro" id="IPR001867">
    <property type="entry name" value="OmpR/PhoB-type_DNA-bd"/>
</dbReference>
<dbReference type="Gene3D" id="3.40.50.2300">
    <property type="match status" value="1"/>
</dbReference>
<feature type="domain" description="OmpR/PhoB-type" evidence="7">
    <location>
        <begin position="135"/>
        <end position="229"/>
    </location>
</feature>